<keyword evidence="1" id="KW-1133">Transmembrane helix</keyword>
<dbReference type="Proteomes" id="UP001642484">
    <property type="component" value="Unassembled WGS sequence"/>
</dbReference>
<feature type="chain" id="PRO_5046688359" evidence="2">
    <location>
        <begin position="20"/>
        <end position="178"/>
    </location>
</feature>
<keyword evidence="1" id="KW-0812">Transmembrane</keyword>
<evidence type="ECO:0000313" key="4">
    <source>
        <dbReference type="Proteomes" id="UP001642484"/>
    </source>
</evidence>
<accession>A0ABP0L7Y1</accession>
<organism evidence="3 4">
    <name type="scientific">Durusdinium trenchii</name>
    <dbReference type="NCBI Taxonomy" id="1381693"/>
    <lineage>
        <taxon>Eukaryota</taxon>
        <taxon>Sar</taxon>
        <taxon>Alveolata</taxon>
        <taxon>Dinophyceae</taxon>
        <taxon>Suessiales</taxon>
        <taxon>Symbiodiniaceae</taxon>
        <taxon>Durusdinium</taxon>
    </lineage>
</organism>
<sequence length="178" mass="19276">MELLIVLVLSSCAVDIVDAWLTGEAGDIVDGMKREKFMNEAKAIVRALDGGVCPRSLREKVSKDVRYLLPQRYDYGIGCAFVEKNLAGLEGKGCRCPGSFEVCATELRFRSIHDLHDELLAQMYPALGYCRTGAWVFALSGALLLGTLGGVAVLLKRRGRVDVSRREAGQAQAKAAAA</sequence>
<keyword evidence="4" id="KW-1185">Reference proteome</keyword>
<keyword evidence="2" id="KW-0732">Signal</keyword>
<protein>
    <submittedName>
        <fullName evidence="3">Uncharacterized protein</fullName>
    </submittedName>
</protein>
<keyword evidence="1" id="KW-0472">Membrane</keyword>
<comment type="caution">
    <text evidence="3">The sequence shown here is derived from an EMBL/GenBank/DDBJ whole genome shotgun (WGS) entry which is preliminary data.</text>
</comment>
<name>A0ABP0L7Y1_9DINO</name>
<feature type="transmembrane region" description="Helical" evidence="1">
    <location>
        <begin position="134"/>
        <end position="155"/>
    </location>
</feature>
<evidence type="ECO:0000256" key="1">
    <source>
        <dbReference type="SAM" id="Phobius"/>
    </source>
</evidence>
<feature type="signal peptide" evidence="2">
    <location>
        <begin position="1"/>
        <end position="19"/>
    </location>
</feature>
<dbReference type="EMBL" id="CAXAMN010011337">
    <property type="protein sequence ID" value="CAK9035063.1"/>
    <property type="molecule type" value="Genomic_DNA"/>
</dbReference>
<reference evidence="3 4" key="1">
    <citation type="submission" date="2024-02" db="EMBL/GenBank/DDBJ databases">
        <authorList>
            <person name="Chen Y."/>
            <person name="Shah S."/>
            <person name="Dougan E. K."/>
            <person name="Thang M."/>
            <person name="Chan C."/>
        </authorList>
    </citation>
    <scope>NUCLEOTIDE SEQUENCE [LARGE SCALE GENOMIC DNA]</scope>
</reference>
<gene>
    <name evidence="3" type="ORF">CCMP2556_LOCUS19757</name>
</gene>
<proteinExistence type="predicted"/>
<evidence type="ECO:0000256" key="2">
    <source>
        <dbReference type="SAM" id="SignalP"/>
    </source>
</evidence>
<evidence type="ECO:0000313" key="3">
    <source>
        <dbReference type="EMBL" id="CAK9035063.1"/>
    </source>
</evidence>